<protein>
    <submittedName>
        <fullName evidence="1">Protein CBG27150</fullName>
    </submittedName>
</protein>
<sequence>MFSKFRSKMPLKD</sequence>
<dbReference type="RefSeq" id="XP_045100172.1">
    <property type="nucleotide sequence ID" value="XM_045237851.1"/>
</dbReference>
<dbReference type="GeneID" id="68918608"/>
<evidence type="ECO:0000313" key="2">
    <source>
        <dbReference type="Proteomes" id="UP000008549"/>
    </source>
</evidence>
<reference evidence="1 2" key="2">
    <citation type="journal article" date="2011" name="PLoS Genet.">
        <title>Caenorhabditis briggsae recombinant inbred line genotypes reveal inter-strain incompatibility and the evolution of recombination.</title>
        <authorList>
            <person name="Ross J.A."/>
            <person name="Koboldt D.C."/>
            <person name="Staisch J.E."/>
            <person name="Chamberlin H.M."/>
            <person name="Gupta B.P."/>
            <person name="Miller R.D."/>
            <person name="Baird S.E."/>
            <person name="Haag E.S."/>
        </authorList>
    </citation>
    <scope>NUCLEOTIDE SEQUENCE [LARGE SCALE GENOMIC DNA]</scope>
    <source>
        <strain evidence="1 2">AF16</strain>
    </source>
</reference>
<dbReference type="EMBL" id="HE601047">
    <property type="protein sequence ID" value="CAS00613.1"/>
    <property type="molecule type" value="Genomic_DNA"/>
</dbReference>
<accession>B6IL60</accession>
<gene>
    <name evidence="1" type="ORF">CBG27150</name>
    <name evidence="1" type="ORF">CBG_27150</name>
</gene>
<dbReference type="InParanoid" id="B6IL60"/>
<dbReference type="Proteomes" id="UP000008549">
    <property type="component" value="Unassembled WGS sequence"/>
</dbReference>
<keyword evidence="2" id="KW-1185">Reference proteome</keyword>
<dbReference type="CTD" id="68918608"/>
<name>B6IL60_CAEBR</name>
<organism evidence="1 2">
    <name type="scientific">Caenorhabditis briggsae</name>
    <dbReference type="NCBI Taxonomy" id="6238"/>
    <lineage>
        <taxon>Eukaryota</taxon>
        <taxon>Metazoa</taxon>
        <taxon>Ecdysozoa</taxon>
        <taxon>Nematoda</taxon>
        <taxon>Chromadorea</taxon>
        <taxon>Rhabditida</taxon>
        <taxon>Rhabditina</taxon>
        <taxon>Rhabditomorpha</taxon>
        <taxon>Rhabditoidea</taxon>
        <taxon>Rhabditidae</taxon>
        <taxon>Peloderinae</taxon>
        <taxon>Caenorhabditis</taxon>
    </lineage>
</organism>
<reference evidence="1 2" key="1">
    <citation type="journal article" date="2003" name="PLoS Biol.">
        <title>The genome sequence of Caenorhabditis briggsae: a platform for comparative genomics.</title>
        <authorList>
            <person name="Stein L.D."/>
            <person name="Bao Z."/>
            <person name="Blasiar D."/>
            <person name="Blumenthal T."/>
            <person name="Brent M.R."/>
            <person name="Chen N."/>
            <person name="Chinwalla A."/>
            <person name="Clarke L."/>
            <person name="Clee C."/>
            <person name="Coghlan A."/>
            <person name="Coulson A."/>
            <person name="D'Eustachio P."/>
            <person name="Fitch D.H."/>
            <person name="Fulton L.A."/>
            <person name="Fulton R.E."/>
            <person name="Griffiths-Jones S."/>
            <person name="Harris T.W."/>
            <person name="Hillier L.W."/>
            <person name="Kamath R."/>
            <person name="Kuwabara P.E."/>
            <person name="Mardis E.R."/>
            <person name="Marra M.A."/>
            <person name="Miner T.L."/>
            <person name="Minx P."/>
            <person name="Mullikin J.C."/>
            <person name="Plumb R.W."/>
            <person name="Rogers J."/>
            <person name="Schein J.E."/>
            <person name="Sohrmann M."/>
            <person name="Spieth J."/>
            <person name="Stajich J.E."/>
            <person name="Wei C."/>
            <person name="Willey D."/>
            <person name="Wilson R.K."/>
            <person name="Durbin R."/>
            <person name="Waterston R.H."/>
        </authorList>
    </citation>
    <scope>NUCLEOTIDE SEQUENCE [LARGE SCALE GENOMIC DNA]</scope>
    <source>
        <strain evidence="1 2">AF16</strain>
    </source>
</reference>
<evidence type="ECO:0000313" key="1">
    <source>
        <dbReference type="EMBL" id="CAS00613.1"/>
    </source>
</evidence>
<proteinExistence type="predicted"/>
<dbReference type="KEGG" id="cbr:CBG_27150"/>